<dbReference type="InterPro" id="IPR032875">
    <property type="entry name" value="Succ_CoA_lig_flav_dom"/>
</dbReference>
<dbReference type="Pfam" id="PF00583">
    <property type="entry name" value="Acetyltransf_1"/>
    <property type="match status" value="1"/>
</dbReference>
<dbReference type="GO" id="GO:0016747">
    <property type="term" value="F:acyltransferase activity, transferring groups other than amino-acyl groups"/>
    <property type="evidence" value="ECO:0007669"/>
    <property type="project" value="InterPro"/>
</dbReference>
<evidence type="ECO:0000313" key="5">
    <source>
        <dbReference type="EMBL" id="BAN03132.1"/>
    </source>
</evidence>
<protein>
    <submittedName>
        <fullName evidence="5">Putative acetyltransferase</fullName>
    </submittedName>
</protein>
<dbReference type="InterPro" id="IPR016181">
    <property type="entry name" value="Acyl_CoA_acyltransferase"/>
</dbReference>
<dbReference type="PANTHER" id="PTHR43334">
    <property type="entry name" value="ACETATE--COA LIGASE [ADP-FORMING]"/>
    <property type="match status" value="1"/>
</dbReference>
<feature type="domain" description="CoA-binding" evidence="4">
    <location>
        <begin position="197"/>
        <end position="291"/>
    </location>
</feature>
<dbReference type="SUPFAM" id="SSF52210">
    <property type="entry name" value="Succinyl-CoA synthetase domains"/>
    <property type="match status" value="2"/>
</dbReference>
<dbReference type="Gene3D" id="3.30.1490.20">
    <property type="entry name" value="ATP-grasp fold, A domain"/>
    <property type="match status" value="1"/>
</dbReference>
<dbReference type="EMBL" id="AP012057">
    <property type="protein sequence ID" value="BAN03132.1"/>
    <property type="molecule type" value="Genomic_DNA"/>
</dbReference>
<dbReference type="InterPro" id="IPR016102">
    <property type="entry name" value="Succinyl-CoA_synth-like"/>
</dbReference>
<dbReference type="OrthoDB" id="190266at2"/>
<evidence type="ECO:0000256" key="1">
    <source>
        <dbReference type="ARBA" id="ARBA00022598"/>
    </source>
</evidence>
<keyword evidence="1" id="KW-0436">Ligase</keyword>
<dbReference type="InterPro" id="IPR003781">
    <property type="entry name" value="CoA-bd"/>
</dbReference>
<evidence type="ECO:0000256" key="3">
    <source>
        <dbReference type="ARBA" id="ARBA00022840"/>
    </source>
</evidence>
<dbReference type="AlphaFoldDB" id="A0A6C7EAV0"/>
<dbReference type="PANTHER" id="PTHR43334:SF1">
    <property type="entry name" value="3-HYDROXYPROPIONATE--COA LIGASE [ADP-FORMING]"/>
    <property type="match status" value="1"/>
</dbReference>
<sequence length="852" mass="90286">MSSEATTSRWATSVVLGDGESAYIRPLVPEDQDALLAFHERQSPESLYRRFFSPKPSLTRAELEHFTTVDMVDRVALAVELHDELVAWASYERWTGRNEAEAAFMVDDAHHGRGIATLLLEHLAAIARTNGITRFTAEVLADNRGMLAVFAKAGWPLERRFDSGVVDLDWELATTDEFLDSVERREQRADSRAVARVLLPRAIAMVGASDRVDTIGHQLWTHLRDSAAVPVYPVNPRLEDLDGRRCYGSVDDLPDDVSLAIIAVPPKSLESTIDACIAKRMRGAVIVTIINGPKGPQIDIASIVARARRNGLRIIGPNSMGVASLHAGSALQASLVDVSLPPGRVAISMQSGTLGASLLRRARDLDLGLSWFVSLGDKSDVSANDLLQFWEDDDNTKVIGLYTETFGNPRKFARIARRAGRKRPIVAVRTGAAADGPMGSALYQQAGLIEVPSVHALLDAARVLAYQPTMRGPSVAVLTNSVSPGTLAMAALRAAGMSPVESTAGLDWQSSTDEYGDAMSSALDDPEIDAVFVIYAPSIPAHESLMSKTITDAARGASKPVVAVMIGSTDGPIAPDSEVPGFAFPEAAAAALGASFAYGGWLATEADTTITHRPVDPARAKALISQALDAAEGNEIELGVGPAIQLLSTYGIAVAGAEETPAARATDVAERLGYPVAVKAVHRQPGRSARSGIALDLNNADDVTDAIAVMNESLGNAADRFVVQRMTSPGITVRIKCTHDDRLGAIVSVGYGGVDADVIGDRSDRLAPISPSSAAAMLTETLVGQALADAGFDPSPLVDTIVQSSQLCADHADIDVLDLNPVIVSAGSAIVTDLTVRLVDRPDDDGPIRRLG</sequence>
<accession>A0A6C7EAV0</accession>
<dbReference type="Pfam" id="PF13607">
    <property type="entry name" value="Succ_CoA_lig"/>
    <property type="match status" value="1"/>
</dbReference>
<dbReference type="Pfam" id="PF13380">
    <property type="entry name" value="CoA_binding_2"/>
    <property type="match status" value="1"/>
</dbReference>
<dbReference type="SUPFAM" id="SSF55729">
    <property type="entry name" value="Acyl-CoA N-acyltransferases (Nat)"/>
    <property type="match status" value="1"/>
</dbReference>
<organism evidence="5 6">
    <name type="scientific">Ilumatobacter coccineus (strain NBRC 103263 / KCTC 29153 / YM16-304)</name>
    <dbReference type="NCBI Taxonomy" id="1313172"/>
    <lineage>
        <taxon>Bacteria</taxon>
        <taxon>Bacillati</taxon>
        <taxon>Actinomycetota</taxon>
        <taxon>Acidimicrobiia</taxon>
        <taxon>Acidimicrobiales</taxon>
        <taxon>Ilumatobacteraceae</taxon>
        <taxon>Ilumatobacter</taxon>
    </lineage>
</organism>
<dbReference type="InterPro" id="IPR013815">
    <property type="entry name" value="ATP_grasp_subdomain_1"/>
</dbReference>
<reference evidence="5 6" key="1">
    <citation type="journal article" date="2013" name="Int. J. Syst. Evol. Microbiol.">
        <title>Ilumatobacter nonamiense sp. nov. and Ilumatobacter coccineum sp. nov., isolated from seashore sand.</title>
        <authorList>
            <person name="Matsumoto A."/>
            <person name="Kasai H."/>
            <person name="Matsuo Y."/>
            <person name="Shizuri Y."/>
            <person name="Ichikawa N."/>
            <person name="Fujita N."/>
            <person name="Omura S."/>
            <person name="Takahashi Y."/>
        </authorList>
    </citation>
    <scope>NUCLEOTIDE SEQUENCE [LARGE SCALE GENOMIC DNA]</scope>
    <source>
        <strain evidence="6">NBRC 103263 / KCTC 29153 / YM16-304</strain>
    </source>
</reference>
<keyword evidence="5" id="KW-0808">Transferase</keyword>
<dbReference type="Gene3D" id="3.30.470.20">
    <property type="entry name" value="ATP-grasp fold, B domain"/>
    <property type="match status" value="1"/>
</dbReference>
<evidence type="ECO:0000256" key="2">
    <source>
        <dbReference type="ARBA" id="ARBA00022741"/>
    </source>
</evidence>
<dbReference type="Gene3D" id="3.40.50.261">
    <property type="entry name" value="Succinyl-CoA synthetase domains"/>
    <property type="match status" value="2"/>
</dbReference>
<keyword evidence="6" id="KW-1185">Reference proteome</keyword>
<proteinExistence type="predicted"/>
<name>A0A6C7EAV0_ILUCY</name>
<dbReference type="Gene3D" id="3.40.50.720">
    <property type="entry name" value="NAD(P)-binding Rossmann-like Domain"/>
    <property type="match status" value="1"/>
</dbReference>
<dbReference type="KEGG" id="aym:YM304_28180"/>
<dbReference type="SMART" id="SM00881">
    <property type="entry name" value="CoA_binding"/>
    <property type="match status" value="1"/>
</dbReference>
<dbReference type="RefSeq" id="WP_015442379.1">
    <property type="nucleotide sequence ID" value="NC_020520.1"/>
</dbReference>
<dbReference type="GO" id="GO:0005524">
    <property type="term" value="F:ATP binding"/>
    <property type="evidence" value="ECO:0007669"/>
    <property type="project" value="UniProtKB-KW"/>
</dbReference>
<dbReference type="InterPro" id="IPR000182">
    <property type="entry name" value="GNAT_dom"/>
</dbReference>
<evidence type="ECO:0000259" key="4">
    <source>
        <dbReference type="SMART" id="SM00881"/>
    </source>
</evidence>
<dbReference type="SUPFAM" id="SSF51735">
    <property type="entry name" value="NAD(P)-binding Rossmann-fold domains"/>
    <property type="match status" value="1"/>
</dbReference>
<keyword evidence="2" id="KW-0547">Nucleotide-binding</keyword>
<gene>
    <name evidence="5" type="ORF">YM304_28180</name>
</gene>
<keyword evidence="3" id="KW-0067">ATP-binding</keyword>
<dbReference type="GO" id="GO:0016874">
    <property type="term" value="F:ligase activity"/>
    <property type="evidence" value="ECO:0007669"/>
    <property type="project" value="UniProtKB-KW"/>
</dbReference>
<dbReference type="Proteomes" id="UP000011863">
    <property type="component" value="Chromosome"/>
</dbReference>
<dbReference type="SUPFAM" id="SSF56059">
    <property type="entry name" value="Glutathione synthetase ATP-binding domain-like"/>
    <property type="match status" value="1"/>
</dbReference>
<dbReference type="InterPro" id="IPR051538">
    <property type="entry name" value="Acyl-CoA_Synth/Transferase"/>
</dbReference>
<dbReference type="Pfam" id="PF13549">
    <property type="entry name" value="ATP-grasp_5"/>
    <property type="match status" value="1"/>
</dbReference>
<dbReference type="Gene3D" id="3.40.630.30">
    <property type="match status" value="1"/>
</dbReference>
<evidence type="ECO:0000313" key="6">
    <source>
        <dbReference type="Proteomes" id="UP000011863"/>
    </source>
</evidence>
<dbReference type="CDD" id="cd04301">
    <property type="entry name" value="NAT_SF"/>
    <property type="match status" value="1"/>
</dbReference>
<dbReference type="InterPro" id="IPR036291">
    <property type="entry name" value="NAD(P)-bd_dom_sf"/>
</dbReference>